<evidence type="ECO:0000256" key="2">
    <source>
        <dbReference type="ARBA" id="ARBA00004240"/>
    </source>
</evidence>
<accession>A0A3Q2DRZ9</accession>
<dbReference type="OMA" id="NITRHEY"/>
<evidence type="ECO:0000256" key="12">
    <source>
        <dbReference type="ARBA" id="ARBA00023134"/>
    </source>
</evidence>
<comment type="subcellular location">
    <subcellularLocation>
        <location evidence="3">Cytoplasm</location>
        <location evidence="3">Cytosol</location>
    </subcellularLocation>
    <subcellularLocation>
        <location evidence="2">Endoplasmic reticulum</location>
    </subcellularLocation>
    <subcellularLocation>
        <location evidence="4">Golgi apparatus</location>
    </subcellularLocation>
    <subcellularLocation>
        <location evidence="1">Mitochondrion</location>
    </subcellularLocation>
</comment>
<name>A0A3Q2DRZ9_CYPVA</name>
<dbReference type="GO" id="GO:0005739">
    <property type="term" value="C:mitochondrion"/>
    <property type="evidence" value="ECO:0007669"/>
    <property type="project" value="UniProtKB-SubCell"/>
</dbReference>
<evidence type="ECO:0000256" key="15">
    <source>
        <dbReference type="ARBA" id="ARBA00077278"/>
    </source>
</evidence>
<dbReference type="GO" id="GO:0005783">
    <property type="term" value="C:endoplasmic reticulum"/>
    <property type="evidence" value="ECO:0007669"/>
    <property type="project" value="UniProtKB-SubCell"/>
</dbReference>
<feature type="coiled-coil region" evidence="16">
    <location>
        <begin position="212"/>
        <end position="261"/>
    </location>
</feature>
<evidence type="ECO:0000256" key="4">
    <source>
        <dbReference type="ARBA" id="ARBA00004555"/>
    </source>
</evidence>
<sequence length="281" mass="31929">MSLPSLNLCLRIVLIGRTGCGKSSSGNTILGKPEFEAKVSQKSVTKRCKKSKGEVDGRPVLVVDTPGLFDSSLSNEEVNKELLECITLLAPGPHVFLVVLQIGARLTREERETLDLIKKGFGENSVKFTIILFTRGDSLKDNQSIEDYIENDCDDYFKKLIADCGGRCHVFDNNDPKNHRQVEELIKKIDKIVARNGCFTNEMLLEADTAIQEQKTRLLKEKEEELQRQKKELEESHQKEKDEIKRRLEDEKERAKQAMNLFLGVWHLWDKGTPLSVSLPC</sequence>
<dbReference type="Gene3D" id="3.40.50.300">
    <property type="entry name" value="P-loop containing nucleotide triphosphate hydrolases"/>
    <property type="match status" value="1"/>
</dbReference>
<comment type="function">
    <text evidence="13">Exerts an anti-apoptotic effect in the immune system and is involved in responses to infections.</text>
</comment>
<evidence type="ECO:0000256" key="1">
    <source>
        <dbReference type="ARBA" id="ARBA00004173"/>
    </source>
</evidence>
<evidence type="ECO:0000256" key="16">
    <source>
        <dbReference type="SAM" id="Coils"/>
    </source>
</evidence>
<evidence type="ECO:0000256" key="3">
    <source>
        <dbReference type="ARBA" id="ARBA00004514"/>
    </source>
</evidence>
<dbReference type="InterPro" id="IPR006703">
    <property type="entry name" value="G_AIG1"/>
</dbReference>
<keyword evidence="8" id="KW-0547">Nucleotide-binding</keyword>
<keyword evidence="10" id="KW-0333">Golgi apparatus</keyword>
<evidence type="ECO:0000256" key="7">
    <source>
        <dbReference type="ARBA" id="ARBA00022737"/>
    </source>
</evidence>
<dbReference type="STRING" id="28743.ENSCVAP00000022651"/>
<evidence type="ECO:0000256" key="11">
    <source>
        <dbReference type="ARBA" id="ARBA00023128"/>
    </source>
</evidence>
<keyword evidence="7" id="KW-0677">Repeat</keyword>
<keyword evidence="19" id="KW-1185">Reference proteome</keyword>
<evidence type="ECO:0000313" key="19">
    <source>
        <dbReference type="Proteomes" id="UP000265020"/>
    </source>
</evidence>
<keyword evidence="9" id="KW-0256">Endoplasmic reticulum</keyword>
<keyword evidence="16" id="KW-0175">Coiled coil</keyword>
<evidence type="ECO:0000256" key="5">
    <source>
        <dbReference type="ARBA" id="ARBA00008535"/>
    </source>
</evidence>
<keyword evidence="11" id="KW-0496">Mitochondrion</keyword>
<dbReference type="CDD" id="cd01852">
    <property type="entry name" value="AIG1"/>
    <property type="match status" value="1"/>
</dbReference>
<dbReference type="GO" id="GO:0005794">
    <property type="term" value="C:Golgi apparatus"/>
    <property type="evidence" value="ECO:0007669"/>
    <property type="project" value="UniProtKB-SubCell"/>
</dbReference>
<dbReference type="GeneTree" id="ENSGT01120000271858"/>
<dbReference type="GO" id="GO:0005525">
    <property type="term" value="F:GTP binding"/>
    <property type="evidence" value="ECO:0007669"/>
    <property type="project" value="UniProtKB-KW"/>
</dbReference>
<proteinExistence type="inferred from homology"/>
<evidence type="ECO:0000256" key="6">
    <source>
        <dbReference type="ARBA" id="ARBA00022490"/>
    </source>
</evidence>
<evidence type="ECO:0000256" key="10">
    <source>
        <dbReference type="ARBA" id="ARBA00023034"/>
    </source>
</evidence>
<dbReference type="Proteomes" id="UP000265020">
    <property type="component" value="Unassembled WGS sequence"/>
</dbReference>
<dbReference type="InterPro" id="IPR045058">
    <property type="entry name" value="GIMA/IAN/Toc"/>
</dbReference>
<evidence type="ECO:0000259" key="17">
    <source>
        <dbReference type="PROSITE" id="PS51720"/>
    </source>
</evidence>
<dbReference type="PANTHER" id="PTHR10903">
    <property type="entry name" value="GTPASE, IMAP FAMILY MEMBER-RELATED"/>
    <property type="match status" value="1"/>
</dbReference>
<keyword evidence="6" id="KW-0963">Cytoplasm</keyword>
<dbReference type="InterPro" id="IPR027417">
    <property type="entry name" value="P-loop_NTPase"/>
</dbReference>
<reference evidence="18" key="1">
    <citation type="submission" date="2025-08" db="UniProtKB">
        <authorList>
            <consortium name="Ensembl"/>
        </authorList>
    </citation>
    <scope>IDENTIFICATION</scope>
</reference>
<evidence type="ECO:0000256" key="13">
    <source>
        <dbReference type="ARBA" id="ARBA00056809"/>
    </source>
</evidence>
<reference evidence="18" key="2">
    <citation type="submission" date="2025-09" db="UniProtKB">
        <authorList>
            <consortium name="Ensembl"/>
        </authorList>
    </citation>
    <scope>IDENTIFICATION</scope>
</reference>
<protein>
    <recommendedName>
        <fullName evidence="14">GTPase IMAP family member 8</fullName>
    </recommendedName>
    <alternativeName>
        <fullName evidence="15">Immune-associated nucleotide-binding protein 9</fullName>
    </alternativeName>
</protein>
<dbReference type="PROSITE" id="PS51720">
    <property type="entry name" value="G_AIG1"/>
    <property type="match status" value="1"/>
</dbReference>
<comment type="similarity">
    <text evidence="5">Belongs to the TRAFAC class TrmE-Era-EngA-EngB-Septin-like GTPase superfamily. AIG1/Toc34/Toc159-like paraseptin GTPase family. IAN subfamily.</text>
</comment>
<evidence type="ECO:0000256" key="8">
    <source>
        <dbReference type="ARBA" id="ARBA00022741"/>
    </source>
</evidence>
<dbReference type="Pfam" id="PF04548">
    <property type="entry name" value="AIG1"/>
    <property type="match status" value="1"/>
</dbReference>
<dbReference type="Ensembl" id="ENSCVAT00000008765.1">
    <property type="protein sequence ID" value="ENSCVAP00000022651.1"/>
    <property type="gene ID" value="ENSCVAG00000005473.1"/>
</dbReference>
<evidence type="ECO:0000313" key="18">
    <source>
        <dbReference type="Ensembl" id="ENSCVAP00000022651.1"/>
    </source>
</evidence>
<dbReference type="SUPFAM" id="SSF52540">
    <property type="entry name" value="P-loop containing nucleoside triphosphate hydrolases"/>
    <property type="match status" value="1"/>
</dbReference>
<evidence type="ECO:0000256" key="9">
    <source>
        <dbReference type="ARBA" id="ARBA00022824"/>
    </source>
</evidence>
<dbReference type="FunFam" id="3.40.50.300:FF:000536">
    <property type="entry name" value="GTPase IMAP family member 8"/>
    <property type="match status" value="1"/>
</dbReference>
<dbReference type="GO" id="GO:0005829">
    <property type="term" value="C:cytosol"/>
    <property type="evidence" value="ECO:0007669"/>
    <property type="project" value="UniProtKB-SubCell"/>
</dbReference>
<organism evidence="18 19">
    <name type="scientific">Cyprinodon variegatus</name>
    <name type="common">Sheepshead minnow</name>
    <dbReference type="NCBI Taxonomy" id="28743"/>
    <lineage>
        <taxon>Eukaryota</taxon>
        <taxon>Metazoa</taxon>
        <taxon>Chordata</taxon>
        <taxon>Craniata</taxon>
        <taxon>Vertebrata</taxon>
        <taxon>Euteleostomi</taxon>
        <taxon>Actinopterygii</taxon>
        <taxon>Neopterygii</taxon>
        <taxon>Teleostei</taxon>
        <taxon>Neoteleostei</taxon>
        <taxon>Acanthomorphata</taxon>
        <taxon>Ovalentaria</taxon>
        <taxon>Atherinomorphae</taxon>
        <taxon>Cyprinodontiformes</taxon>
        <taxon>Cyprinodontidae</taxon>
        <taxon>Cyprinodon</taxon>
    </lineage>
</organism>
<feature type="domain" description="AIG1-type G" evidence="17">
    <location>
        <begin position="7"/>
        <end position="208"/>
    </location>
</feature>
<dbReference type="AlphaFoldDB" id="A0A3Q2DRZ9"/>
<keyword evidence="12" id="KW-0342">GTP-binding</keyword>
<evidence type="ECO:0000256" key="14">
    <source>
        <dbReference type="ARBA" id="ARBA00073539"/>
    </source>
</evidence>
<dbReference type="PANTHER" id="PTHR10903:SF170">
    <property type="entry name" value="GTPASE IMAP FAMILY MEMBER 7"/>
    <property type="match status" value="1"/>
</dbReference>